<name>A0A034VUG6_BACDO</name>
<organism evidence="3">
    <name type="scientific">Bactrocera dorsalis</name>
    <name type="common">Oriental fruit fly</name>
    <name type="synonym">Dacus dorsalis</name>
    <dbReference type="NCBI Taxonomy" id="27457"/>
    <lineage>
        <taxon>Eukaryota</taxon>
        <taxon>Metazoa</taxon>
        <taxon>Ecdysozoa</taxon>
        <taxon>Arthropoda</taxon>
        <taxon>Hexapoda</taxon>
        <taxon>Insecta</taxon>
        <taxon>Pterygota</taxon>
        <taxon>Neoptera</taxon>
        <taxon>Endopterygota</taxon>
        <taxon>Diptera</taxon>
        <taxon>Brachycera</taxon>
        <taxon>Muscomorpha</taxon>
        <taxon>Tephritoidea</taxon>
        <taxon>Tephritidae</taxon>
        <taxon>Bactrocera</taxon>
        <taxon>Bactrocera</taxon>
    </lineage>
</organism>
<dbReference type="PANTHER" id="PTHR23159">
    <property type="entry name" value="CENTROSOMAL PROTEIN 2"/>
    <property type="match status" value="1"/>
</dbReference>
<accession>A0A034VUG6</accession>
<sequence length="873" mass="99380">MSFSKAKLKRFNDVDVDCANSPAAARLVTDACTVNTPSKCINVATAATTTTNSTAATSTGHPERKEQIEKFFKDAVRFATNSKEAKEFAIPKDGAVKDDKKSKGLRLFRTPSLPQRLRFRHNPTEASTANATNNNNGGTASSTPLHSATTTPVKDVTKSGGSRLKGKEALQQEIRKKNELLESYMSQIDVLKRHVEQLKETEQKLREENASVVAKTENLIHALQTENVAHKELNDRLSAENLTLTESCNKTAQEMNMLIARHTDELAELQTFIDELKSQNATLQQEAQQQCLEEKIKQHKIDALQLEISEAREKLTTHEERAQKDTELIQNLRNTNESLSRDLAELQKQIERDALAYAQEHKITQNEMECLKKERSTLKNDLASKCELIKSLQDELLDKNCEIDAHCDTIRQLCREKAKLLEKEQLIETAEEKVRSAEEQAEQKVQKLESDLENALEREKQYWRAELDKRQKLAENEIIKVELEKQDVMVLLETTNDMLRDRDEKIQKYEEQLRNGIDYYIQLTDTLQKQVVDLKQDMAKVITEKYNYQLTLSNTRSTVNILMERLKKSDADVEQFRAELESVQLAKGALEQSYLTLQAELETLRNNHAEAETALKTLCQSSQTLQQEVSIKEHLFNDIITSEEDTLAKFNKIANSFQERINTTDVAHYLDMYNELKRKDESRELYMQDMKKALDEFATVLQFAQLELDSKEKSLHKVRDECEQLKLENIALKSKVEEGITKRENSTDLEKIEDLLIDTELRAECDKIASWLLSSSSSDKCVRTESSNEISDLLKPATPNSTKKSRSCMTPSSPANKTITLSTAPGSNVGTPRTPRTPKTPRTPRTTPKKTVLFPGKENICSPQKQVLKARNM</sequence>
<feature type="compositionally biased region" description="Polar residues" evidence="2">
    <location>
        <begin position="798"/>
        <end position="830"/>
    </location>
</feature>
<dbReference type="EMBL" id="GAKP01013462">
    <property type="protein sequence ID" value="JAC45490.1"/>
    <property type="molecule type" value="Transcribed_RNA"/>
</dbReference>
<evidence type="ECO:0000256" key="2">
    <source>
        <dbReference type="SAM" id="MobiDB-lite"/>
    </source>
</evidence>
<dbReference type="OrthoDB" id="419631at2759"/>
<proteinExistence type="predicted"/>
<feature type="coiled-coil region" evidence="1">
    <location>
        <begin position="420"/>
        <end position="512"/>
    </location>
</feature>
<feature type="region of interest" description="Disordered" evidence="2">
    <location>
        <begin position="119"/>
        <end position="168"/>
    </location>
</feature>
<evidence type="ECO:0000256" key="1">
    <source>
        <dbReference type="SAM" id="Coils"/>
    </source>
</evidence>
<evidence type="ECO:0000313" key="3">
    <source>
        <dbReference type="EMBL" id="JAC45490.1"/>
    </source>
</evidence>
<feature type="coiled-coil region" evidence="1">
    <location>
        <begin position="701"/>
        <end position="735"/>
    </location>
</feature>
<keyword evidence="1" id="KW-0175">Coiled coil</keyword>
<dbReference type="Gene3D" id="1.20.5.1160">
    <property type="entry name" value="Vasodilator-stimulated phosphoprotein"/>
    <property type="match status" value="1"/>
</dbReference>
<feature type="coiled-coil region" evidence="1">
    <location>
        <begin position="559"/>
        <end position="621"/>
    </location>
</feature>
<protein>
    <submittedName>
        <fullName evidence="3">Uncharacterized protein</fullName>
    </submittedName>
</protein>
<reference evidence="3" key="1">
    <citation type="journal article" date="2014" name="BMC Genomics">
        <title>Characterizing the developmental transcriptome of the oriental fruit fly, Bactrocera dorsalis (Diptera: Tephritidae) through comparative genomic analysis with Drosophila melanogaster utilizing modENCODE datasets.</title>
        <authorList>
            <person name="Geib S.M."/>
            <person name="Calla B."/>
            <person name="Hall B."/>
            <person name="Hou S."/>
            <person name="Manoukis N.C."/>
        </authorList>
    </citation>
    <scope>NUCLEOTIDE SEQUENCE</scope>
    <source>
        <strain evidence="3">Punador</strain>
    </source>
</reference>
<dbReference type="PANTHER" id="PTHR23159:SF31">
    <property type="entry name" value="CENTROSOME-ASSOCIATED PROTEIN CEP250 ISOFORM X1"/>
    <property type="match status" value="1"/>
</dbReference>
<dbReference type="AlphaFoldDB" id="A0A034VUG6"/>
<feature type="compositionally biased region" description="Low complexity" evidence="2">
    <location>
        <begin position="126"/>
        <end position="143"/>
    </location>
</feature>
<feature type="region of interest" description="Disordered" evidence="2">
    <location>
        <begin position="795"/>
        <end position="849"/>
    </location>
</feature>